<dbReference type="CDD" id="cd10170">
    <property type="entry name" value="ASKHA_NBD_HSP70"/>
    <property type="match status" value="1"/>
</dbReference>
<dbReference type="AlphaFoldDB" id="A0A8S9A319"/>
<dbReference type="VEuPathDB" id="FungiDB:SMAC_03001"/>
<evidence type="ECO:0008006" key="3">
    <source>
        <dbReference type="Google" id="ProtNLM"/>
    </source>
</evidence>
<reference evidence="1 2" key="1">
    <citation type="submission" date="2017-07" db="EMBL/GenBank/DDBJ databases">
        <title>Genome sequence of the Sordaria macrospora wild type strain R19027.</title>
        <authorList>
            <person name="Nowrousian M."/>
            <person name="Teichert I."/>
            <person name="Kueck U."/>
        </authorList>
    </citation>
    <scope>NUCLEOTIDE SEQUENCE [LARGE SCALE GENOMIC DNA]</scope>
    <source>
        <strain evidence="1 2">R19027</strain>
        <tissue evidence="1">Mycelium</tissue>
    </source>
</reference>
<organism evidence="1 2">
    <name type="scientific">Sordaria macrospora</name>
    <dbReference type="NCBI Taxonomy" id="5147"/>
    <lineage>
        <taxon>Eukaryota</taxon>
        <taxon>Fungi</taxon>
        <taxon>Dikarya</taxon>
        <taxon>Ascomycota</taxon>
        <taxon>Pezizomycotina</taxon>
        <taxon>Sordariomycetes</taxon>
        <taxon>Sordariomycetidae</taxon>
        <taxon>Sordariales</taxon>
        <taxon>Sordariaceae</taxon>
        <taxon>Sordaria</taxon>
    </lineage>
</organism>
<proteinExistence type="predicted"/>
<evidence type="ECO:0000313" key="1">
    <source>
        <dbReference type="EMBL" id="KAA8634582.1"/>
    </source>
</evidence>
<dbReference type="PANTHER" id="PTHR42749:SF1">
    <property type="entry name" value="CELL SHAPE-DETERMINING PROTEIN MREB"/>
    <property type="match status" value="1"/>
</dbReference>
<dbReference type="InterPro" id="IPR043129">
    <property type="entry name" value="ATPase_NBD"/>
</dbReference>
<gene>
    <name evidence="1" type="ORF">SMACR_03001</name>
</gene>
<dbReference type="Gene3D" id="3.30.420.40">
    <property type="match status" value="2"/>
</dbReference>
<dbReference type="EMBL" id="NMPR01000020">
    <property type="protein sequence ID" value="KAA8634582.1"/>
    <property type="molecule type" value="Genomic_DNA"/>
</dbReference>
<dbReference type="PANTHER" id="PTHR42749">
    <property type="entry name" value="CELL SHAPE-DETERMINING PROTEIN MREB"/>
    <property type="match status" value="1"/>
</dbReference>
<accession>A0A8S9A319</accession>
<comment type="caution">
    <text evidence="1">The sequence shown here is derived from an EMBL/GenBank/DDBJ whole genome shotgun (WGS) entry which is preliminary data.</text>
</comment>
<protein>
    <recommendedName>
        <fullName evidence="3">Hsp70 family chaperone</fullName>
    </recommendedName>
</protein>
<evidence type="ECO:0000313" key="2">
    <source>
        <dbReference type="Proteomes" id="UP000433876"/>
    </source>
</evidence>
<sequence>MYQNGPGIVVSVDLGTTYTGVAWMTPKTPIQVISDWPGSGDRGERKVPTTLVYNANGTLSSWGFMCADDELEAGVQGGGKIRREFFKIFMDADTLADAQQQGLTSAPQSIAEAQQFVTDFLRQVYAHVKESIETQIGRRGVGSGWTDLVVEFLFSVPTTWTSQSIVNSFKKVIREAGFGIEGPKHSAQVDLTEAEAAAVATLKTSAVSFSMGSVFLTVDAGGGTTDLALMQVTSSNVAVPQMASLHAVNGVGIGATLIDRLFMRLVSQRLDACPDAAAHIPPGLPLRLARSHQFRTVKHKFGERAYMQALFRIPIEGLAYNFSHAGLGIENGKMVFTLQEIQSLFDPQIEGIVNRIMGELEWLRTMGHLHQVQYMVLSGGLGSSAYVRDQLQQRVLAHQHPNASDQVAVIPCSDPQLVVVRGLLLDRQQRWESGGATSVLSIRIARASYGVIVQEIYVPTMHTNEDVRPDPFEPSKKWAVNQIQWLIKKGDQVNPNTFLVKSFQIRLAATETTRAWDSQIVISHKDPVQLPTSMKQDGAYRLCEVKSNLEGIEQDQLVKINKRGTCWSRGVTFYICQFDVRVIVAPADLRFELWFGGQKFSGNHEPISVDWDSEGSKVKGM</sequence>
<dbReference type="SUPFAM" id="SSF53067">
    <property type="entry name" value="Actin-like ATPase domain"/>
    <property type="match status" value="1"/>
</dbReference>
<dbReference type="Proteomes" id="UP000433876">
    <property type="component" value="Unassembled WGS sequence"/>
</dbReference>
<name>A0A8S9A319_SORMA</name>
<dbReference type="Gene3D" id="3.90.640.10">
    <property type="entry name" value="Actin, Chain A, domain 4"/>
    <property type="match status" value="1"/>
</dbReference>